<protein>
    <submittedName>
        <fullName evidence="2">Uncharacterized protein</fullName>
    </submittedName>
</protein>
<dbReference type="Proteomes" id="UP001159363">
    <property type="component" value="Chromosome 1"/>
</dbReference>
<reference evidence="2 3" key="1">
    <citation type="submission" date="2023-02" db="EMBL/GenBank/DDBJ databases">
        <title>LHISI_Scaffold_Assembly.</title>
        <authorList>
            <person name="Stuart O.P."/>
            <person name="Cleave R."/>
            <person name="Magrath M.J.L."/>
            <person name="Mikheyev A.S."/>
        </authorList>
    </citation>
    <scope>NUCLEOTIDE SEQUENCE [LARGE SCALE GENOMIC DNA]</scope>
    <source>
        <strain evidence="2">Daus_M_001</strain>
        <tissue evidence="2">Leg muscle</tissue>
    </source>
</reference>
<feature type="region of interest" description="Disordered" evidence="1">
    <location>
        <begin position="43"/>
        <end position="62"/>
    </location>
</feature>
<sequence length="167" mass="18381">MEADGRETPITSKSSCLGAERRRCRLPRNRRRANWITLQGKLDNKGSQVTESTKPPVDTPARTSRAAISLKDLECFYKQKGHINRDCPAHIKSIDGKEAWSFVCPVEICNKVKVSTSVNSGASCSLISQLFCNTLMKTLSTASVKITKGESIGFSLENGWVLQSQCS</sequence>
<evidence type="ECO:0000256" key="1">
    <source>
        <dbReference type="SAM" id="MobiDB-lite"/>
    </source>
</evidence>
<organism evidence="2 3">
    <name type="scientific">Dryococelus australis</name>
    <dbReference type="NCBI Taxonomy" id="614101"/>
    <lineage>
        <taxon>Eukaryota</taxon>
        <taxon>Metazoa</taxon>
        <taxon>Ecdysozoa</taxon>
        <taxon>Arthropoda</taxon>
        <taxon>Hexapoda</taxon>
        <taxon>Insecta</taxon>
        <taxon>Pterygota</taxon>
        <taxon>Neoptera</taxon>
        <taxon>Polyneoptera</taxon>
        <taxon>Phasmatodea</taxon>
        <taxon>Verophasmatodea</taxon>
        <taxon>Anareolatae</taxon>
        <taxon>Phasmatidae</taxon>
        <taxon>Eurycanthinae</taxon>
        <taxon>Dryococelus</taxon>
    </lineage>
</organism>
<evidence type="ECO:0000313" key="3">
    <source>
        <dbReference type="Proteomes" id="UP001159363"/>
    </source>
</evidence>
<gene>
    <name evidence="2" type="ORF">PR048_002887</name>
</gene>
<proteinExistence type="predicted"/>
<keyword evidence="3" id="KW-1185">Reference proteome</keyword>
<evidence type="ECO:0000313" key="2">
    <source>
        <dbReference type="EMBL" id="KAJ8897539.1"/>
    </source>
</evidence>
<dbReference type="EMBL" id="JARBHB010000001">
    <property type="protein sequence ID" value="KAJ8897539.1"/>
    <property type="molecule type" value="Genomic_DNA"/>
</dbReference>
<comment type="caution">
    <text evidence="2">The sequence shown here is derived from an EMBL/GenBank/DDBJ whole genome shotgun (WGS) entry which is preliminary data.</text>
</comment>
<accession>A0ABQ9ILL5</accession>
<name>A0ABQ9ILL5_9NEOP</name>